<dbReference type="RefSeq" id="WP_114371372.1">
    <property type="nucleotide sequence ID" value="NZ_CP031092.1"/>
</dbReference>
<dbReference type="InterPro" id="IPR014729">
    <property type="entry name" value="Rossmann-like_a/b/a_fold"/>
</dbReference>
<dbReference type="SUPFAM" id="SSF52402">
    <property type="entry name" value="Adenine nucleotide alpha hydrolases-like"/>
    <property type="match status" value="1"/>
</dbReference>
<gene>
    <name evidence="3" type="ORF">DT065_04810</name>
</gene>
<dbReference type="EMBL" id="CP031092">
    <property type="protein sequence ID" value="AXF55409.1"/>
    <property type="molecule type" value="Genomic_DNA"/>
</dbReference>
<proteinExistence type="inferred from homology"/>
<accession>A0A345BWS8</accession>
<dbReference type="KEGG" id="rue:DT065_04810"/>
<dbReference type="PANTHER" id="PTHR46268:SF6">
    <property type="entry name" value="UNIVERSAL STRESS PROTEIN UP12"/>
    <property type="match status" value="1"/>
</dbReference>
<dbReference type="OrthoDB" id="9777884at2"/>
<keyword evidence="4" id="KW-1185">Reference proteome</keyword>
<comment type="similarity">
    <text evidence="1">Belongs to the universal stress protein A family.</text>
</comment>
<dbReference type="Proteomes" id="UP000252100">
    <property type="component" value="Chromosome"/>
</dbReference>
<dbReference type="Gene3D" id="3.40.50.620">
    <property type="entry name" value="HUPs"/>
    <property type="match status" value="1"/>
</dbReference>
<dbReference type="AlphaFoldDB" id="A0A345BWS8"/>
<sequence>MFSKILLATDGSEYAKRAMEQTIKMIAPYSDQVTVDLVYCIDGDQSKADILKYGDSQIADVKRKEMFASSIDYLEQYEVTANALFLHGESPAKAILKHVKANEGQYDCVVVGSRGRNEFQTLVLGSVSHKLAKYVDVPLLIVK</sequence>
<dbReference type="CDD" id="cd00293">
    <property type="entry name" value="USP-like"/>
    <property type="match status" value="1"/>
</dbReference>
<protein>
    <submittedName>
        <fullName evidence="3">Universal stress protein</fullName>
    </submittedName>
</protein>
<evidence type="ECO:0000313" key="3">
    <source>
        <dbReference type="EMBL" id="AXF55409.1"/>
    </source>
</evidence>
<evidence type="ECO:0000259" key="2">
    <source>
        <dbReference type="Pfam" id="PF00582"/>
    </source>
</evidence>
<dbReference type="PRINTS" id="PR01438">
    <property type="entry name" value="UNVRSLSTRESS"/>
</dbReference>
<dbReference type="InterPro" id="IPR006015">
    <property type="entry name" value="Universal_stress_UspA"/>
</dbReference>
<dbReference type="PANTHER" id="PTHR46268">
    <property type="entry name" value="STRESS RESPONSE PROTEIN NHAX"/>
    <property type="match status" value="1"/>
</dbReference>
<name>A0A345BWS8_9BACI</name>
<dbReference type="InterPro" id="IPR006016">
    <property type="entry name" value="UspA"/>
</dbReference>
<reference evidence="3 4" key="1">
    <citation type="journal article" date="2018" name="J. Microbiol.">
        <title>Salicibibacter kimchii gen. nov., sp. nov., a moderately halophilic and alkalitolerant bacterium in the family Bacillaceae, isolated from kimchi.</title>
        <authorList>
            <person name="Jang J.Y."/>
            <person name="Oh Y.J."/>
            <person name="Lim S.K."/>
            <person name="Park H.K."/>
            <person name="Lee C."/>
            <person name="Kim J.Y."/>
            <person name="Lee M.A."/>
            <person name="Choi H.J."/>
        </authorList>
    </citation>
    <scope>NUCLEOTIDE SEQUENCE [LARGE SCALE GENOMIC DNA]</scope>
    <source>
        <strain evidence="3 4">NKC1-1</strain>
    </source>
</reference>
<feature type="domain" description="UspA" evidence="2">
    <location>
        <begin position="1"/>
        <end position="143"/>
    </location>
</feature>
<dbReference type="Pfam" id="PF00582">
    <property type="entry name" value="Usp"/>
    <property type="match status" value="1"/>
</dbReference>
<organism evidence="3 4">
    <name type="scientific">Salicibibacter kimchii</name>
    <dbReference type="NCBI Taxonomy" id="2099786"/>
    <lineage>
        <taxon>Bacteria</taxon>
        <taxon>Bacillati</taxon>
        <taxon>Bacillota</taxon>
        <taxon>Bacilli</taxon>
        <taxon>Bacillales</taxon>
        <taxon>Bacillaceae</taxon>
        <taxon>Salicibibacter</taxon>
    </lineage>
</organism>
<evidence type="ECO:0000256" key="1">
    <source>
        <dbReference type="ARBA" id="ARBA00008791"/>
    </source>
</evidence>
<evidence type="ECO:0000313" key="4">
    <source>
        <dbReference type="Proteomes" id="UP000252100"/>
    </source>
</evidence>